<dbReference type="STRING" id="81824.A9UPQ1"/>
<reference evidence="6 7" key="1">
    <citation type="journal article" date="2008" name="Nature">
        <title>The genome of the choanoflagellate Monosiga brevicollis and the origin of metazoans.</title>
        <authorList>
            <consortium name="JGI Sequencing"/>
            <person name="King N."/>
            <person name="Westbrook M.J."/>
            <person name="Young S.L."/>
            <person name="Kuo A."/>
            <person name="Abedin M."/>
            <person name="Chapman J."/>
            <person name="Fairclough S."/>
            <person name="Hellsten U."/>
            <person name="Isogai Y."/>
            <person name="Letunic I."/>
            <person name="Marr M."/>
            <person name="Pincus D."/>
            <person name="Putnam N."/>
            <person name="Rokas A."/>
            <person name="Wright K.J."/>
            <person name="Zuzow R."/>
            <person name="Dirks W."/>
            <person name="Good M."/>
            <person name="Goodstein D."/>
            <person name="Lemons D."/>
            <person name="Li W."/>
            <person name="Lyons J.B."/>
            <person name="Morris A."/>
            <person name="Nichols S."/>
            <person name="Richter D.J."/>
            <person name="Salamov A."/>
            <person name="Bork P."/>
            <person name="Lim W.A."/>
            <person name="Manning G."/>
            <person name="Miller W.T."/>
            <person name="McGinnis W."/>
            <person name="Shapiro H."/>
            <person name="Tjian R."/>
            <person name="Grigoriev I.V."/>
            <person name="Rokhsar D."/>
        </authorList>
    </citation>
    <scope>NUCLEOTIDE SEQUENCE [LARGE SCALE GENOMIC DNA]</scope>
    <source>
        <strain evidence="7">MX1 / ATCC 50154</strain>
    </source>
</reference>
<organism evidence="6 7">
    <name type="scientific">Monosiga brevicollis</name>
    <name type="common">Choanoflagellate</name>
    <dbReference type="NCBI Taxonomy" id="81824"/>
    <lineage>
        <taxon>Eukaryota</taxon>
        <taxon>Choanoflagellata</taxon>
        <taxon>Craspedida</taxon>
        <taxon>Salpingoecidae</taxon>
        <taxon>Monosiga</taxon>
    </lineage>
</organism>
<sequence length="1201" mass="131599">MLRARLLEPRIKPRGAEELAHLPLAEPSQEQHVRVVSLEVRTSTGECMPMQIEILFAGRTVTLSSGHGAQGVFHKSFNGQSRILDVAVVPDLAQTARLNVFILEQRFLDIHLGADNYRIASPLPLGAIHALGERSVLAITQLHASPAGGHRMRSSRLSQRLSQSFRRTASYGASALGDRSILQDPDTGLSGPMPSLLILCDPLDEFEPLYWKPAATPEANATSDSEGTPATTPSAPPLPPLVTQRFVAIVKWNHRHHVVTYDEATQRHTLATIYVAPSAAIRNLTAPQDEPRCFLTDAVVLDMLPDSTIPATSVEVVQSHAQSLTLAFVFKAQQKIFHLEFGLPPTLPVLKVMLPGTSLVALDCFATAVRLQLVLNPDNTLSLYSGHALVAMVNCSSAEGRPLRVGQVLHACQNQFSIVPLGQHTKGSVESLATLQLSGEPNDFAFDLLCLVLLCVQEQAMHTLASPTNLALLAARLAQCCGLPGLARDLQLRFQLPALGPVQVAAAKPILTEAFIEKRPPRLLRPFNAFFATSLSVFKSRTQPPGNSKLISSLADPDFDPVVDINTRQIVLHSDNDGTEVDGQVTALRFPLDQRVVEMRRCLCSSVPVTVVVPKTAELSDHELQAEQKSMLQIISMRTQALPVGRAMLTCRTLNAVPTQKLKHPPLNLSGKLRPTGTVSCVWDSINGGVALGLRVPARVTTQNVRTYEPFLPRGNETDEDTYAGFIYGLALNGYLRHLRTPSLYHLLSSGHVATIVALLLGLSASLVGTMSSNVAKALSIHIPALMPSSTSDVAVDGVIQCAAIVGLGLLYCGTKHRRSIEGESAKHIQDLRILDKLTLFVHGGRKRRNMLRAHREARNEQWMEGEQTNTVHNGPGALMALSLAFFNTNNTTVADLIRTPQTEFLVNHTTPELLMLRAVAYWLIMWNDIQPTEEWLVSLLNPEFRHFSLTRMSYGYHMSIATAIGMLGLGGGTCVFDTDAVSIACLLMAFYPIWPSTPTSNAQHLQAMRHLHMLAVRRRVLMAFDVENQRQEHVPLKLLIKRGKDQEETLEGLTPLLLPEDIKRVLSVDVLGQRFEGPQLRPKEVKWHRRSLNASGTIYVVPKSAAVPYRRHRKILEALLEHGPVGALDADQALAQTHPAEADEAIPKHNEAKCAVVEHVLALLDRAMQEGVARPATELTPLVEAASIMSRNLPVRIFKV</sequence>
<dbReference type="AlphaFoldDB" id="A9UPQ1"/>
<dbReference type="PANTHER" id="PTHR12827:SF3">
    <property type="entry name" value="ANAPHASE-PROMOTING COMPLEX SUBUNIT 1"/>
    <property type="match status" value="1"/>
</dbReference>
<gene>
    <name evidence="6" type="ORF">MONBRDRAFT_22150</name>
</gene>
<dbReference type="InterPro" id="IPR011989">
    <property type="entry name" value="ARM-like"/>
</dbReference>
<dbReference type="InterPro" id="IPR024990">
    <property type="entry name" value="Apc1"/>
</dbReference>
<dbReference type="InParanoid" id="A9UPQ1"/>
<dbReference type="RefSeq" id="XP_001742225.1">
    <property type="nucleotide sequence ID" value="XM_001742173.1"/>
</dbReference>
<keyword evidence="7" id="KW-1185">Reference proteome</keyword>
<evidence type="ECO:0000256" key="1">
    <source>
        <dbReference type="ARBA" id="ARBA00010547"/>
    </source>
</evidence>
<accession>A9UPQ1</accession>
<dbReference type="GO" id="GO:0060090">
    <property type="term" value="F:molecular adaptor activity"/>
    <property type="evidence" value="ECO:0000318"/>
    <property type="project" value="GO_Central"/>
</dbReference>
<keyword evidence="2" id="KW-0132">Cell division</keyword>
<proteinExistence type="inferred from homology"/>
<dbReference type="eggNOG" id="KOG1858">
    <property type="taxonomic scope" value="Eukaryota"/>
</dbReference>
<dbReference type="GO" id="GO:0007091">
    <property type="term" value="P:metaphase/anaphase transition of mitotic cell cycle"/>
    <property type="evidence" value="ECO:0000318"/>
    <property type="project" value="GO_Central"/>
</dbReference>
<evidence type="ECO:0000256" key="2">
    <source>
        <dbReference type="ARBA" id="ARBA00022618"/>
    </source>
</evidence>
<keyword evidence="4" id="KW-0131">Cell cycle</keyword>
<dbReference type="GeneID" id="5887979"/>
<evidence type="ECO:0000256" key="3">
    <source>
        <dbReference type="ARBA" id="ARBA00022776"/>
    </source>
</evidence>
<comment type="similarity">
    <text evidence="1">Belongs to the APC1 family.</text>
</comment>
<evidence type="ECO:0000256" key="5">
    <source>
        <dbReference type="SAM" id="MobiDB-lite"/>
    </source>
</evidence>
<dbReference type="GO" id="GO:0051301">
    <property type="term" value="P:cell division"/>
    <property type="evidence" value="ECO:0007669"/>
    <property type="project" value="UniProtKB-KW"/>
</dbReference>
<name>A9UPQ1_MONBE</name>
<dbReference type="Gene3D" id="1.25.10.10">
    <property type="entry name" value="Leucine-rich Repeat Variant"/>
    <property type="match status" value="1"/>
</dbReference>
<dbReference type="GO" id="GO:0031145">
    <property type="term" value="P:anaphase-promoting complex-dependent catabolic process"/>
    <property type="evidence" value="ECO:0000318"/>
    <property type="project" value="GO_Central"/>
</dbReference>
<dbReference type="EMBL" id="CH991543">
    <property type="protein sequence ID" value="EDQ92463.1"/>
    <property type="molecule type" value="Genomic_DNA"/>
</dbReference>
<protein>
    <submittedName>
        <fullName evidence="6">Uncharacterized protein</fullName>
    </submittedName>
</protein>
<feature type="region of interest" description="Disordered" evidence="5">
    <location>
        <begin position="217"/>
        <end position="237"/>
    </location>
</feature>
<dbReference type="KEGG" id="mbr:MONBRDRAFT_22150"/>
<evidence type="ECO:0000256" key="4">
    <source>
        <dbReference type="ARBA" id="ARBA00023306"/>
    </source>
</evidence>
<dbReference type="GO" id="GO:0070979">
    <property type="term" value="P:protein K11-linked ubiquitination"/>
    <property type="evidence" value="ECO:0000318"/>
    <property type="project" value="GO_Central"/>
</dbReference>
<evidence type="ECO:0000313" key="6">
    <source>
        <dbReference type="EMBL" id="EDQ92463.1"/>
    </source>
</evidence>
<keyword evidence="3" id="KW-0498">Mitosis</keyword>
<evidence type="ECO:0000313" key="7">
    <source>
        <dbReference type="Proteomes" id="UP000001357"/>
    </source>
</evidence>
<dbReference type="GO" id="GO:0005680">
    <property type="term" value="C:anaphase-promoting complex"/>
    <property type="evidence" value="ECO:0000318"/>
    <property type="project" value="GO_Central"/>
</dbReference>
<dbReference type="PANTHER" id="PTHR12827">
    <property type="entry name" value="MEIOTIC CHECKPOINT REGULATOR TSG24 FAMILY MEMBER"/>
    <property type="match status" value="1"/>
</dbReference>
<dbReference type="Proteomes" id="UP000001357">
    <property type="component" value="Unassembled WGS sequence"/>
</dbReference>